<evidence type="ECO:0000313" key="1">
    <source>
        <dbReference type="EMBL" id="KAL3741319.1"/>
    </source>
</evidence>
<accession>A0ABD3KN88</accession>
<gene>
    <name evidence="1" type="ORF">ACJRO7_016882</name>
</gene>
<dbReference type="EMBL" id="JBJKBG010000004">
    <property type="protein sequence ID" value="KAL3741319.1"/>
    <property type="molecule type" value="Genomic_DNA"/>
</dbReference>
<comment type="caution">
    <text evidence="1">The sequence shown here is derived from an EMBL/GenBank/DDBJ whole genome shotgun (WGS) entry which is preliminary data.</text>
</comment>
<reference evidence="1 2" key="1">
    <citation type="submission" date="2024-11" db="EMBL/GenBank/DDBJ databases">
        <title>Chromosome-level genome assembly of Eucalyptus globulus Labill. provides insights into its genome evolution.</title>
        <authorList>
            <person name="Li X."/>
        </authorList>
    </citation>
    <scope>NUCLEOTIDE SEQUENCE [LARGE SCALE GENOMIC DNA]</scope>
    <source>
        <strain evidence="1">CL2024</strain>
        <tissue evidence="1">Fresh tender leaves</tissue>
    </source>
</reference>
<sequence length="170" mass="19253">MHQHRREQYSSDTQNLGRGLDHGCQPLRTLVNKSSPLATDLSPNPWYKFLEMVNKLTVVARCNTVAVVANKEGTFGSGCISYYSGNVDFTKETTCSDQGCCQASIPEGLKAFDISISCIYQNVSASQLNRRAWAFLVDNRSFCISNWALPRFEDVGNTRALLWTRWWNWT</sequence>
<evidence type="ECO:0000313" key="2">
    <source>
        <dbReference type="Proteomes" id="UP001634007"/>
    </source>
</evidence>
<keyword evidence="2" id="KW-1185">Reference proteome</keyword>
<protein>
    <submittedName>
        <fullName evidence="1">Uncharacterized protein</fullName>
    </submittedName>
</protein>
<organism evidence="1 2">
    <name type="scientific">Eucalyptus globulus</name>
    <name type="common">Tasmanian blue gum</name>
    <dbReference type="NCBI Taxonomy" id="34317"/>
    <lineage>
        <taxon>Eukaryota</taxon>
        <taxon>Viridiplantae</taxon>
        <taxon>Streptophyta</taxon>
        <taxon>Embryophyta</taxon>
        <taxon>Tracheophyta</taxon>
        <taxon>Spermatophyta</taxon>
        <taxon>Magnoliopsida</taxon>
        <taxon>eudicotyledons</taxon>
        <taxon>Gunneridae</taxon>
        <taxon>Pentapetalae</taxon>
        <taxon>rosids</taxon>
        <taxon>malvids</taxon>
        <taxon>Myrtales</taxon>
        <taxon>Myrtaceae</taxon>
        <taxon>Myrtoideae</taxon>
        <taxon>Eucalypteae</taxon>
        <taxon>Eucalyptus</taxon>
    </lineage>
</organism>
<dbReference type="AlphaFoldDB" id="A0ABD3KN88"/>
<name>A0ABD3KN88_EUCGL</name>
<proteinExistence type="predicted"/>
<dbReference type="Proteomes" id="UP001634007">
    <property type="component" value="Unassembled WGS sequence"/>
</dbReference>
<dbReference type="PANTHER" id="PTHR33491">
    <property type="entry name" value="OSJNBA0016N04.9 PROTEIN"/>
    <property type="match status" value="1"/>
</dbReference>